<protein>
    <recommendedName>
        <fullName evidence="1">NodB homology domain-containing protein</fullName>
    </recommendedName>
</protein>
<dbReference type="PANTHER" id="PTHR10587:SF137">
    <property type="entry name" value="4-DEOXY-4-FORMAMIDO-L-ARABINOSE-PHOSPHOUNDECAPRENOL DEFORMYLASE ARND-RELATED"/>
    <property type="match status" value="1"/>
</dbReference>
<dbReference type="Gene3D" id="3.20.20.370">
    <property type="entry name" value="Glycoside hydrolase/deacetylase"/>
    <property type="match status" value="1"/>
</dbReference>
<comment type="caution">
    <text evidence="2">The sequence shown here is derived from an EMBL/GenBank/DDBJ whole genome shotgun (WGS) entry which is preliminary data.</text>
</comment>
<name>A0ABP6Y2M9_9ACTN</name>
<evidence type="ECO:0000313" key="2">
    <source>
        <dbReference type="EMBL" id="GAA3574404.1"/>
    </source>
</evidence>
<dbReference type="RefSeq" id="WP_204910129.1">
    <property type="nucleotide sequence ID" value="NZ_BAAAYR010000004.1"/>
</dbReference>
<dbReference type="CDD" id="cd10959">
    <property type="entry name" value="CE4_NodB_like_3"/>
    <property type="match status" value="1"/>
</dbReference>
<dbReference type="Proteomes" id="UP001500767">
    <property type="component" value="Unassembled WGS sequence"/>
</dbReference>
<dbReference type="InterPro" id="IPR002509">
    <property type="entry name" value="NODB_dom"/>
</dbReference>
<reference evidence="3" key="1">
    <citation type="journal article" date="2019" name="Int. J. Syst. Evol. Microbiol.">
        <title>The Global Catalogue of Microorganisms (GCM) 10K type strain sequencing project: providing services to taxonomists for standard genome sequencing and annotation.</title>
        <authorList>
            <consortium name="The Broad Institute Genomics Platform"/>
            <consortium name="The Broad Institute Genome Sequencing Center for Infectious Disease"/>
            <person name="Wu L."/>
            <person name="Ma J."/>
        </authorList>
    </citation>
    <scope>NUCLEOTIDE SEQUENCE [LARGE SCALE GENOMIC DNA]</scope>
    <source>
        <strain evidence="3">JCM 16540</strain>
    </source>
</reference>
<dbReference type="EMBL" id="BAAAYR010000004">
    <property type="protein sequence ID" value="GAA3574404.1"/>
    <property type="molecule type" value="Genomic_DNA"/>
</dbReference>
<proteinExistence type="predicted"/>
<feature type="domain" description="NodB homology" evidence="1">
    <location>
        <begin position="33"/>
        <end position="215"/>
    </location>
</feature>
<accession>A0ABP6Y2M9</accession>
<organism evidence="2 3">
    <name type="scientific">Microlunatus spumicola</name>
    <dbReference type="NCBI Taxonomy" id="81499"/>
    <lineage>
        <taxon>Bacteria</taxon>
        <taxon>Bacillati</taxon>
        <taxon>Actinomycetota</taxon>
        <taxon>Actinomycetes</taxon>
        <taxon>Propionibacteriales</taxon>
        <taxon>Propionibacteriaceae</taxon>
        <taxon>Microlunatus</taxon>
    </lineage>
</organism>
<keyword evidence="3" id="KW-1185">Reference proteome</keyword>
<dbReference type="InterPro" id="IPR011330">
    <property type="entry name" value="Glyco_hydro/deAcase_b/a-brl"/>
</dbReference>
<dbReference type="InterPro" id="IPR050248">
    <property type="entry name" value="Polysacc_deacetylase_ArnD"/>
</dbReference>
<dbReference type="SUPFAM" id="SSF88713">
    <property type="entry name" value="Glycoside hydrolase/deacetylase"/>
    <property type="match status" value="1"/>
</dbReference>
<dbReference type="PROSITE" id="PS51677">
    <property type="entry name" value="NODB"/>
    <property type="match status" value="1"/>
</dbReference>
<sequence>MPLRDRVPAGLKRTLRRAAAPLGSVEAVRTSEPDVVLTFDDGPDPVGTPAVLDALAAHGATATFFVLLTRVRQHPDLLRRVVREGHEVGLHGVDHQPLPRFSHAQAYARTLAARTELEALTGERLRWFRPPYGAQTPPTWLGVRRAGLMPVLWGPTTWDWRDLPQADRVAKAQQGARAGAVVLAHDAFAGVADGAVDDGRGMIEPDVDRFDLVDRVLTAYAARGLRGRSLGSALAHGSPVRAARFRR</sequence>
<evidence type="ECO:0000313" key="3">
    <source>
        <dbReference type="Proteomes" id="UP001500767"/>
    </source>
</evidence>
<dbReference type="PANTHER" id="PTHR10587">
    <property type="entry name" value="GLYCOSYL TRANSFERASE-RELATED"/>
    <property type="match status" value="1"/>
</dbReference>
<evidence type="ECO:0000259" key="1">
    <source>
        <dbReference type="PROSITE" id="PS51677"/>
    </source>
</evidence>
<gene>
    <name evidence="2" type="ORF">GCM10022197_34260</name>
</gene>
<dbReference type="Pfam" id="PF01522">
    <property type="entry name" value="Polysacc_deac_1"/>
    <property type="match status" value="1"/>
</dbReference>